<name>A0A1J5R5P9_9ZZZZ</name>
<evidence type="ECO:0000256" key="7">
    <source>
        <dbReference type="ARBA" id="ARBA00022796"/>
    </source>
</evidence>
<dbReference type="AlphaFoldDB" id="A0A1J5R5P9"/>
<dbReference type="SUPFAM" id="SSF81660">
    <property type="entry name" value="Metal cation-transporting ATPase, ATP-binding domain N"/>
    <property type="match status" value="1"/>
</dbReference>
<dbReference type="SUPFAM" id="SSF56784">
    <property type="entry name" value="HAD-like"/>
    <property type="match status" value="1"/>
</dbReference>
<feature type="transmembrane region" description="Helical" evidence="14">
    <location>
        <begin position="741"/>
        <end position="765"/>
    </location>
</feature>
<keyword evidence="11" id="KW-0186">Copper</keyword>
<dbReference type="SFLD" id="SFLDF00027">
    <property type="entry name" value="p-type_atpase"/>
    <property type="match status" value="1"/>
</dbReference>
<dbReference type="GO" id="GO:0016887">
    <property type="term" value="F:ATP hydrolysis activity"/>
    <property type="evidence" value="ECO:0007669"/>
    <property type="project" value="InterPro"/>
</dbReference>
<dbReference type="GO" id="GO:0016020">
    <property type="term" value="C:membrane"/>
    <property type="evidence" value="ECO:0007669"/>
    <property type="project" value="InterPro"/>
</dbReference>
<gene>
    <name evidence="16" type="ORF">GALL_331150</name>
</gene>
<dbReference type="SUPFAM" id="SSF81653">
    <property type="entry name" value="Calcium ATPase, transduction domain A"/>
    <property type="match status" value="1"/>
</dbReference>
<dbReference type="SFLD" id="SFLDS00003">
    <property type="entry name" value="Haloacid_Dehalogenase"/>
    <property type="match status" value="1"/>
</dbReference>
<keyword evidence="16" id="KW-0378">Hydrolase</keyword>
<reference evidence="16" key="1">
    <citation type="submission" date="2016-10" db="EMBL/GenBank/DDBJ databases">
        <title>Sequence of Gallionella enrichment culture.</title>
        <authorList>
            <person name="Poehlein A."/>
            <person name="Muehling M."/>
            <person name="Daniel R."/>
        </authorList>
    </citation>
    <scope>NUCLEOTIDE SEQUENCE</scope>
</reference>
<dbReference type="SFLD" id="SFLDG00002">
    <property type="entry name" value="C1.7:_P-type_atpase_like"/>
    <property type="match status" value="1"/>
</dbReference>
<dbReference type="InterPro" id="IPR044492">
    <property type="entry name" value="P_typ_ATPase_HD_dom"/>
</dbReference>
<evidence type="ECO:0000256" key="6">
    <source>
        <dbReference type="ARBA" id="ARBA00022741"/>
    </source>
</evidence>
<dbReference type="NCBIfam" id="TIGR01494">
    <property type="entry name" value="ATPase_P-type"/>
    <property type="match status" value="1"/>
</dbReference>
<organism evidence="16">
    <name type="scientific">mine drainage metagenome</name>
    <dbReference type="NCBI Taxonomy" id="410659"/>
    <lineage>
        <taxon>unclassified sequences</taxon>
        <taxon>metagenomes</taxon>
        <taxon>ecological metagenomes</taxon>
    </lineage>
</organism>
<dbReference type="InterPro" id="IPR001757">
    <property type="entry name" value="P_typ_ATPase"/>
</dbReference>
<dbReference type="InterPro" id="IPR008250">
    <property type="entry name" value="ATPase_P-typ_transduc_dom_A_sf"/>
</dbReference>
<evidence type="ECO:0000256" key="3">
    <source>
        <dbReference type="ARBA" id="ARBA00022448"/>
    </source>
</evidence>
<evidence type="ECO:0000256" key="2">
    <source>
        <dbReference type="ARBA" id="ARBA00012517"/>
    </source>
</evidence>
<keyword evidence="7" id="KW-0187">Copper transport</keyword>
<feature type="transmembrane region" description="Helical" evidence="14">
    <location>
        <begin position="84"/>
        <end position="100"/>
    </location>
</feature>
<keyword evidence="8" id="KW-0067">ATP-binding</keyword>
<feature type="domain" description="Cation-transporting P-type ATPase N-terminal" evidence="15">
    <location>
        <begin position="10"/>
        <end position="80"/>
    </location>
</feature>
<evidence type="ECO:0000256" key="11">
    <source>
        <dbReference type="ARBA" id="ARBA00023008"/>
    </source>
</evidence>
<protein>
    <recommendedName>
        <fullName evidence="2">P-type Cu(+) transporter</fullName>
        <ecNumber evidence="2">7.2.2.8</ecNumber>
    </recommendedName>
</protein>
<keyword evidence="10 14" id="KW-1133">Transmembrane helix</keyword>
<dbReference type="FunFam" id="3.40.50.1000:FF:000144">
    <property type="entry name" value="copper-transporting ATPase 1 isoform X2"/>
    <property type="match status" value="1"/>
</dbReference>
<keyword evidence="9" id="KW-1278">Translocase</keyword>
<dbReference type="Gene3D" id="3.40.1110.10">
    <property type="entry name" value="Calcium-transporting ATPase, cytoplasmic domain N"/>
    <property type="match status" value="1"/>
</dbReference>
<evidence type="ECO:0000256" key="14">
    <source>
        <dbReference type="SAM" id="Phobius"/>
    </source>
</evidence>
<dbReference type="InterPro" id="IPR023214">
    <property type="entry name" value="HAD_sf"/>
</dbReference>
<feature type="transmembrane region" description="Helical" evidence="14">
    <location>
        <begin position="771"/>
        <end position="790"/>
    </location>
</feature>
<feature type="transmembrane region" description="Helical" evidence="14">
    <location>
        <begin position="700"/>
        <end position="720"/>
    </location>
</feature>
<dbReference type="InterPro" id="IPR006068">
    <property type="entry name" value="ATPase_P-typ_cation-transptr_C"/>
</dbReference>
<dbReference type="PROSITE" id="PS00154">
    <property type="entry name" value="ATPASE_E1_E2"/>
    <property type="match status" value="1"/>
</dbReference>
<comment type="caution">
    <text evidence="16">The sequence shown here is derived from an EMBL/GenBank/DDBJ whole genome shotgun (WGS) entry which is preliminary data.</text>
</comment>
<comment type="subcellular location">
    <subcellularLocation>
        <location evidence="1">Endomembrane system</location>
        <topology evidence="1">Multi-pass membrane protein</topology>
    </subcellularLocation>
</comment>
<sequence length="866" mass="93722">MNVNHQFKKALHPIPSLFGATEHENGLSQAVAKARLKAEGANELPATDGRNLLNIALEVVREPMFLLLVAAGTIYFALGDVSDALMLLGFVCIVMAITIYQENKTERVLETLRDLTSPRALVIRDGIEQRIAGREVVRGDVLVLSEGDRIAADAVLIACNYFSADESLLTGESVAVHKTAQVDDNVTDSAVAEDASLGGEGSPFIYAGSLVVQGHGLARVLATGLYSEIGKIGKALQGVDNEVTPLQLEIRRLVRYLAIIGAFLCVLLLVIYGLTRGDWLHGLLSGITLAMTILPEEYPVVLAVFMAMGAWRISKHNVLTRRMPTVEALGSATVLCVDKTGTLTFNRMAVQQLLVNGALFEADQMPEVLPEDFHELTEFSILASQIAPFDPMEKAIHSFGQHYLADTEHLHGDWQLAYEYALSPEMLALSQVWKAVERDDYVVAAKGAPEAIADLCHLNPQQLAILSEQVNTLAAKGLRILGVAKATYSGSGWPDIQHDFDFEFLGLIGLADPVRPTVAPAIKQCHAAGIRVVMITGDYPATAASIAAQIGLDIGTNGIITGAELSQMDEAALSTHIQHSNVFARMVPEQKLRLVNALKANGEVVAMTGDGVNDAPALKAAHIGIAMGGRGTDVAREAAALVLLNDDFASIVHAVRLGRGIFDNLRKGMAYIFAVHIPIVGLSFIPLLLGWPAVFAPVHIVFLEMIINPACSIAFEAEPAEANVMHRPPRPPKEPLFGRRILLISLFQGFVVLLVALLVLAYALFNGQSDESVRTLTFSVLVVGNLGLILVNRSWRRTILQTLNNRNPALWWVVGGALTFLILAMTVPFLRGVFHFSAITVPQFALCTLAGLVSVLWFEVYKMVKR</sequence>
<dbReference type="Pfam" id="PF00702">
    <property type="entry name" value="Hydrolase"/>
    <property type="match status" value="1"/>
</dbReference>
<dbReference type="EC" id="7.2.2.8" evidence="2"/>
<dbReference type="Gene3D" id="3.40.50.1000">
    <property type="entry name" value="HAD superfamily/HAD-like"/>
    <property type="match status" value="1"/>
</dbReference>
<dbReference type="InterPro" id="IPR023299">
    <property type="entry name" value="ATPase_P-typ_cyto_dom_N"/>
</dbReference>
<evidence type="ECO:0000256" key="10">
    <source>
        <dbReference type="ARBA" id="ARBA00022989"/>
    </source>
</evidence>
<evidence type="ECO:0000256" key="9">
    <source>
        <dbReference type="ARBA" id="ARBA00022967"/>
    </source>
</evidence>
<dbReference type="InterPro" id="IPR018303">
    <property type="entry name" value="ATPase_P-typ_P_site"/>
</dbReference>
<feature type="transmembrane region" description="Helical" evidence="14">
    <location>
        <begin position="836"/>
        <end position="858"/>
    </location>
</feature>
<dbReference type="Pfam" id="PF00690">
    <property type="entry name" value="Cation_ATPase_N"/>
    <property type="match status" value="1"/>
</dbReference>
<evidence type="ECO:0000256" key="4">
    <source>
        <dbReference type="ARBA" id="ARBA00022692"/>
    </source>
</evidence>
<dbReference type="GO" id="GO:0046872">
    <property type="term" value="F:metal ion binding"/>
    <property type="evidence" value="ECO:0007669"/>
    <property type="project" value="UniProtKB-KW"/>
</dbReference>
<dbReference type="InterPro" id="IPR059000">
    <property type="entry name" value="ATPase_P-type_domA"/>
</dbReference>
<evidence type="ECO:0000256" key="12">
    <source>
        <dbReference type="ARBA" id="ARBA00023065"/>
    </source>
</evidence>
<keyword evidence="4 14" id="KW-0812">Transmembrane</keyword>
<dbReference type="PRINTS" id="PR00120">
    <property type="entry name" value="HATPASE"/>
</dbReference>
<feature type="transmembrane region" description="Helical" evidence="14">
    <location>
        <begin position="59"/>
        <end position="78"/>
    </location>
</feature>
<dbReference type="GO" id="GO:0140581">
    <property type="term" value="F:P-type monovalent copper transporter activity"/>
    <property type="evidence" value="ECO:0007669"/>
    <property type="project" value="UniProtKB-EC"/>
</dbReference>
<dbReference type="EMBL" id="MLJW01000572">
    <property type="protein sequence ID" value="OIQ85043.1"/>
    <property type="molecule type" value="Genomic_DNA"/>
</dbReference>
<feature type="transmembrane region" description="Helical" evidence="14">
    <location>
        <begin position="810"/>
        <end position="830"/>
    </location>
</feature>
<dbReference type="Pfam" id="PF00122">
    <property type="entry name" value="E1-E2_ATPase"/>
    <property type="match status" value="1"/>
</dbReference>
<dbReference type="Pfam" id="PF00689">
    <property type="entry name" value="Cation_ATPase_C"/>
    <property type="match status" value="1"/>
</dbReference>
<evidence type="ECO:0000256" key="5">
    <source>
        <dbReference type="ARBA" id="ARBA00022723"/>
    </source>
</evidence>
<dbReference type="Gene3D" id="2.70.150.10">
    <property type="entry name" value="Calcium-transporting ATPase, cytoplasmic transduction domain A"/>
    <property type="match status" value="1"/>
</dbReference>
<feature type="transmembrane region" description="Helical" evidence="14">
    <location>
        <begin position="298"/>
        <end position="314"/>
    </location>
</feature>
<dbReference type="PANTHER" id="PTHR42861">
    <property type="entry name" value="CALCIUM-TRANSPORTING ATPASE"/>
    <property type="match status" value="1"/>
</dbReference>
<proteinExistence type="predicted"/>
<keyword evidence="6" id="KW-0547">Nucleotide-binding</keyword>
<evidence type="ECO:0000256" key="8">
    <source>
        <dbReference type="ARBA" id="ARBA00022840"/>
    </source>
</evidence>
<evidence type="ECO:0000259" key="15">
    <source>
        <dbReference type="SMART" id="SM00831"/>
    </source>
</evidence>
<keyword evidence="12" id="KW-0406">Ion transport</keyword>
<dbReference type="SMART" id="SM00831">
    <property type="entry name" value="Cation_ATPase_N"/>
    <property type="match status" value="1"/>
</dbReference>
<accession>A0A1J5R5P9</accession>
<evidence type="ECO:0000256" key="1">
    <source>
        <dbReference type="ARBA" id="ARBA00004127"/>
    </source>
</evidence>
<feature type="transmembrane region" description="Helical" evidence="14">
    <location>
        <begin position="669"/>
        <end position="694"/>
    </location>
</feature>
<keyword evidence="3" id="KW-0813">Transport</keyword>
<dbReference type="InterPro" id="IPR036412">
    <property type="entry name" value="HAD-like_sf"/>
</dbReference>
<dbReference type="GO" id="GO:0005524">
    <property type="term" value="F:ATP binding"/>
    <property type="evidence" value="ECO:0007669"/>
    <property type="project" value="UniProtKB-KW"/>
</dbReference>
<evidence type="ECO:0000313" key="16">
    <source>
        <dbReference type="EMBL" id="OIQ85043.1"/>
    </source>
</evidence>
<keyword evidence="13 14" id="KW-0472">Membrane</keyword>
<feature type="transmembrane region" description="Helical" evidence="14">
    <location>
        <begin position="253"/>
        <end position="274"/>
    </location>
</feature>
<dbReference type="InterPro" id="IPR004014">
    <property type="entry name" value="ATPase_P-typ_cation-transptr_N"/>
</dbReference>
<dbReference type="Gene3D" id="1.20.1110.10">
    <property type="entry name" value="Calcium-transporting ATPase, transmembrane domain"/>
    <property type="match status" value="2"/>
</dbReference>
<dbReference type="PRINTS" id="PR00119">
    <property type="entry name" value="CATATPASE"/>
</dbReference>
<dbReference type="SUPFAM" id="SSF81665">
    <property type="entry name" value="Calcium ATPase, transmembrane domain M"/>
    <property type="match status" value="1"/>
</dbReference>
<dbReference type="InterPro" id="IPR023298">
    <property type="entry name" value="ATPase_P-typ_TM_dom_sf"/>
</dbReference>
<keyword evidence="5" id="KW-0479">Metal-binding</keyword>
<evidence type="ECO:0000256" key="13">
    <source>
        <dbReference type="ARBA" id="ARBA00023136"/>
    </source>
</evidence>
<dbReference type="GO" id="GO:0012505">
    <property type="term" value="C:endomembrane system"/>
    <property type="evidence" value="ECO:0007669"/>
    <property type="project" value="UniProtKB-SubCell"/>
</dbReference>